<keyword evidence="4" id="KW-0813">Transport</keyword>
<dbReference type="PANTHER" id="PTHR21443">
    <property type="entry name" value="CONSERVED OLIGOMERIC GOLGI COMPLEX COMPONENT 7"/>
    <property type="match status" value="1"/>
</dbReference>
<dbReference type="PANTHER" id="PTHR21443:SF0">
    <property type="entry name" value="CONSERVED OLIGOMERIC GOLGI COMPLEX SUBUNIT 7"/>
    <property type="match status" value="1"/>
</dbReference>
<evidence type="ECO:0000256" key="4">
    <source>
        <dbReference type="ARBA" id="ARBA00022448"/>
    </source>
</evidence>
<reference evidence="10" key="2">
    <citation type="journal article" date="2020" name="Nat. Commun.">
        <title>Large-scale genome sequencing of mycorrhizal fungi provides insights into the early evolution of symbiotic traits.</title>
        <authorList>
            <person name="Miyauchi S."/>
            <person name="Kiss E."/>
            <person name="Kuo A."/>
            <person name="Drula E."/>
            <person name="Kohler A."/>
            <person name="Sanchez-Garcia M."/>
            <person name="Morin E."/>
            <person name="Andreopoulos B."/>
            <person name="Barry K.W."/>
            <person name="Bonito G."/>
            <person name="Buee M."/>
            <person name="Carver A."/>
            <person name="Chen C."/>
            <person name="Cichocki N."/>
            <person name="Clum A."/>
            <person name="Culley D."/>
            <person name="Crous P.W."/>
            <person name="Fauchery L."/>
            <person name="Girlanda M."/>
            <person name="Hayes R.D."/>
            <person name="Keri Z."/>
            <person name="LaButti K."/>
            <person name="Lipzen A."/>
            <person name="Lombard V."/>
            <person name="Magnuson J."/>
            <person name="Maillard F."/>
            <person name="Murat C."/>
            <person name="Nolan M."/>
            <person name="Ohm R.A."/>
            <person name="Pangilinan J."/>
            <person name="Pereira M.F."/>
            <person name="Perotto S."/>
            <person name="Peter M."/>
            <person name="Pfister S."/>
            <person name="Riley R."/>
            <person name="Sitrit Y."/>
            <person name="Stielow J.B."/>
            <person name="Szollosi G."/>
            <person name="Zifcakova L."/>
            <person name="Stursova M."/>
            <person name="Spatafora J.W."/>
            <person name="Tedersoo L."/>
            <person name="Vaario L.M."/>
            <person name="Yamada A."/>
            <person name="Yan M."/>
            <person name="Wang P."/>
            <person name="Xu J."/>
            <person name="Bruns T."/>
            <person name="Baldrian P."/>
            <person name="Vilgalys R."/>
            <person name="Dunand C."/>
            <person name="Henrissat B."/>
            <person name="Grigoriev I.V."/>
            <person name="Hibbett D."/>
            <person name="Nagy L.G."/>
            <person name="Martin F.M."/>
        </authorList>
    </citation>
    <scope>NUCLEOTIDE SEQUENCE</scope>
    <source>
        <strain evidence="10">Prilba</strain>
    </source>
</reference>
<comment type="caution">
    <text evidence="10">The sequence shown here is derived from an EMBL/GenBank/DDBJ whole genome shotgun (WGS) entry which is preliminary data.</text>
</comment>
<dbReference type="EMBL" id="WHVB01000001">
    <property type="protein sequence ID" value="KAF8487077.1"/>
    <property type="molecule type" value="Genomic_DNA"/>
</dbReference>
<sequence>MSPEDTQPDFLFSLDDDTDIVPWINNLLQHGDQDSSEIASLEKRLSHIVPALEIASEDLSLHIERLIDEISRSASRLPYDLQFMRDGALSVQVSLNNLTTRSSSFSPQSSATLDRLHSLDTIKKNMELARDVLREAESWSTLESEVSSLLSEQSYEKAAEKLSEANKSMVVFQNTPEYEARRTLMISLQNQLEASLSSALIAAINSHDNSLCRNYYSIFANIQRDSEFRAYYFGSRRSSLVNMWQDAGLSDIGDSSVSTPNAGQSTPDFLNAFFTSFLSVLNSERASISAIFPDPQLTLSSFITSTLSSLQPTFSDRLSAFSYHHGPAALPQLITIFHATEKFAVAADKILERTEVSSALLSPSSDSTSSESTSRPQRRRSSHARLSISRRMSLSVSGPGALQLAGSGLDWDTEVYEPFLEYQVSYGVLEAKFLSSSLPEPSPQVDPARELRERTLDVFSLAEESLSRMQAFTHGYGAAVLVSSLDEFLTTFIDASRASFTSPTPTSAASVMAGFGADDLADLDYTLEDYSTIQLWLHFLESLRGVRDRLSVFVSQLRGTLLQTSTAFRARAQDPRASEPGTTRGALQLLSESTLNSSSLHNLLDSIYLPDGRPSSQDSVRVRGPTALLTKAHAALNDAASLVQTSLQVAMLSPLYKSLATYGSSPLWTASGQASRRPGGAGATSEATVPTFSLSPSEAMQHVAEGLLNLPRLFEVYADDDVFAFSIETLPHIDFALLESLTEPAAAEPPSMHARRPSTNRTPPNPGPPPGLTPEAIASVWLSSLGLSLLKHLTQNILPSIRSLTTGGAAQLASDLEYLGNIVSALSVESKELTRWIEVVSMEDDAGKAMILDVDSADSIFSSVARMRGWSLNAP</sequence>
<evidence type="ECO:0000313" key="10">
    <source>
        <dbReference type="EMBL" id="KAF8487077.1"/>
    </source>
</evidence>
<dbReference type="Pfam" id="PF10191">
    <property type="entry name" value="COG7"/>
    <property type="match status" value="2"/>
</dbReference>
<evidence type="ECO:0000256" key="6">
    <source>
        <dbReference type="ARBA" id="ARBA00023034"/>
    </source>
</evidence>
<comment type="similarity">
    <text evidence="2">Belongs to the COG7 family.</text>
</comment>
<feature type="compositionally biased region" description="Pro residues" evidence="9">
    <location>
        <begin position="763"/>
        <end position="772"/>
    </location>
</feature>
<feature type="region of interest" description="Disordered" evidence="9">
    <location>
        <begin position="361"/>
        <end position="392"/>
    </location>
</feature>
<dbReference type="AlphaFoldDB" id="A0A9P5N5L6"/>
<evidence type="ECO:0000256" key="1">
    <source>
        <dbReference type="ARBA" id="ARBA00004395"/>
    </source>
</evidence>
<feature type="compositionally biased region" description="Low complexity" evidence="9">
    <location>
        <begin position="361"/>
        <end position="375"/>
    </location>
</feature>
<evidence type="ECO:0000256" key="9">
    <source>
        <dbReference type="SAM" id="MobiDB-lite"/>
    </source>
</evidence>
<comment type="subcellular location">
    <subcellularLocation>
        <location evidence="1">Golgi apparatus membrane</location>
        <topology evidence="1">Peripheral membrane protein</topology>
    </subcellularLocation>
</comment>
<dbReference type="GO" id="GO:0006890">
    <property type="term" value="P:retrograde vesicle-mediated transport, Golgi to endoplasmic reticulum"/>
    <property type="evidence" value="ECO:0007669"/>
    <property type="project" value="TreeGrafter"/>
</dbReference>
<dbReference type="Proteomes" id="UP000759537">
    <property type="component" value="Unassembled WGS sequence"/>
</dbReference>
<accession>A0A9P5N5L6</accession>
<dbReference type="GO" id="GO:0017119">
    <property type="term" value="C:Golgi transport complex"/>
    <property type="evidence" value="ECO:0007669"/>
    <property type="project" value="InterPro"/>
</dbReference>
<organism evidence="10 11">
    <name type="scientific">Russula ochroleuca</name>
    <dbReference type="NCBI Taxonomy" id="152965"/>
    <lineage>
        <taxon>Eukaryota</taxon>
        <taxon>Fungi</taxon>
        <taxon>Dikarya</taxon>
        <taxon>Basidiomycota</taxon>
        <taxon>Agaricomycotina</taxon>
        <taxon>Agaricomycetes</taxon>
        <taxon>Russulales</taxon>
        <taxon>Russulaceae</taxon>
        <taxon>Russula</taxon>
    </lineage>
</organism>
<dbReference type="OrthoDB" id="249612at2759"/>
<dbReference type="GO" id="GO:0007030">
    <property type="term" value="P:Golgi organization"/>
    <property type="evidence" value="ECO:0007669"/>
    <property type="project" value="TreeGrafter"/>
</dbReference>
<protein>
    <recommendedName>
        <fullName evidence="3">Conserved oligomeric Golgi complex subunit 7</fullName>
    </recommendedName>
    <alternativeName>
        <fullName evidence="8">Component of oligomeric Golgi complex 7</fullName>
    </alternativeName>
</protein>
<evidence type="ECO:0000256" key="7">
    <source>
        <dbReference type="ARBA" id="ARBA00023136"/>
    </source>
</evidence>
<dbReference type="GO" id="GO:0006886">
    <property type="term" value="P:intracellular protein transport"/>
    <property type="evidence" value="ECO:0007669"/>
    <property type="project" value="InterPro"/>
</dbReference>
<proteinExistence type="inferred from homology"/>
<keyword evidence="11" id="KW-1185">Reference proteome</keyword>
<keyword evidence="6" id="KW-0333">Golgi apparatus</keyword>
<gene>
    <name evidence="10" type="ORF">DFH94DRAFT_702748</name>
</gene>
<evidence type="ECO:0000256" key="5">
    <source>
        <dbReference type="ARBA" id="ARBA00022927"/>
    </source>
</evidence>
<reference evidence="10" key="1">
    <citation type="submission" date="2019-10" db="EMBL/GenBank/DDBJ databases">
        <authorList>
            <consortium name="DOE Joint Genome Institute"/>
            <person name="Kuo A."/>
            <person name="Miyauchi S."/>
            <person name="Kiss E."/>
            <person name="Drula E."/>
            <person name="Kohler A."/>
            <person name="Sanchez-Garcia M."/>
            <person name="Andreopoulos B."/>
            <person name="Barry K.W."/>
            <person name="Bonito G."/>
            <person name="Buee M."/>
            <person name="Carver A."/>
            <person name="Chen C."/>
            <person name="Cichocki N."/>
            <person name="Clum A."/>
            <person name="Culley D."/>
            <person name="Crous P.W."/>
            <person name="Fauchery L."/>
            <person name="Girlanda M."/>
            <person name="Hayes R."/>
            <person name="Keri Z."/>
            <person name="LaButti K."/>
            <person name="Lipzen A."/>
            <person name="Lombard V."/>
            <person name="Magnuson J."/>
            <person name="Maillard F."/>
            <person name="Morin E."/>
            <person name="Murat C."/>
            <person name="Nolan M."/>
            <person name="Ohm R."/>
            <person name="Pangilinan J."/>
            <person name="Pereira M."/>
            <person name="Perotto S."/>
            <person name="Peter M."/>
            <person name="Riley R."/>
            <person name="Sitrit Y."/>
            <person name="Stielow B."/>
            <person name="Szollosi G."/>
            <person name="Zifcakova L."/>
            <person name="Stursova M."/>
            <person name="Spatafora J.W."/>
            <person name="Tedersoo L."/>
            <person name="Vaario L.-M."/>
            <person name="Yamada A."/>
            <person name="Yan M."/>
            <person name="Wang P."/>
            <person name="Xu J."/>
            <person name="Bruns T."/>
            <person name="Baldrian P."/>
            <person name="Vilgalys R."/>
            <person name="Henrissat B."/>
            <person name="Grigoriev I.V."/>
            <person name="Hibbett D."/>
            <person name="Nagy L.G."/>
            <person name="Martin F.M."/>
        </authorList>
    </citation>
    <scope>NUCLEOTIDE SEQUENCE</scope>
    <source>
        <strain evidence="10">Prilba</strain>
    </source>
</reference>
<dbReference type="InterPro" id="IPR019335">
    <property type="entry name" value="COG7"/>
</dbReference>
<evidence type="ECO:0000256" key="2">
    <source>
        <dbReference type="ARBA" id="ARBA00005831"/>
    </source>
</evidence>
<feature type="region of interest" description="Disordered" evidence="9">
    <location>
        <begin position="746"/>
        <end position="773"/>
    </location>
</feature>
<evidence type="ECO:0000313" key="11">
    <source>
        <dbReference type="Proteomes" id="UP000759537"/>
    </source>
</evidence>
<evidence type="ECO:0000256" key="8">
    <source>
        <dbReference type="ARBA" id="ARBA00031345"/>
    </source>
</evidence>
<evidence type="ECO:0000256" key="3">
    <source>
        <dbReference type="ARBA" id="ARBA00020984"/>
    </source>
</evidence>
<dbReference type="GO" id="GO:0000139">
    <property type="term" value="C:Golgi membrane"/>
    <property type="evidence" value="ECO:0007669"/>
    <property type="project" value="UniProtKB-SubCell"/>
</dbReference>
<name>A0A9P5N5L6_9AGAM</name>
<keyword evidence="5" id="KW-0653">Protein transport</keyword>
<keyword evidence="7" id="KW-0472">Membrane</keyword>